<dbReference type="Proteomes" id="UP000029120">
    <property type="component" value="Unassembled WGS sequence"/>
</dbReference>
<proteinExistence type="predicted"/>
<evidence type="ECO:0000256" key="1">
    <source>
        <dbReference type="SAM" id="MobiDB-lite"/>
    </source>
</evidence>
<sequence>MGPTSLTSVPRVPMTHGVPDPDDPSLVGFGADVFGPKMMCPDVPNRPRLDVPDDSDAMIMQRGNEDLGGARGTFDPMSLFVHEEGMACSSQRVRDLWASITSIDGMIPLNDEDTELPPGRADASYSSSSFDSRASSAESDDEDTLDEVQQTKKIKKAKKKAKVKVRPNPPGASLSDAKSLQRLRRKCGISEEIVLVAPSPADRVDAPPLGYMTLFENYFDQGLLWMALIAEFLSKDGHFEDHFFFVENSDRTVEADCIDLVKMRWERRVKPSLPEVSKEFVTAMIERAFSAEIFPGKILGRGQARVSFREQAALEAAAKARRSSGTSKPRVVAPMTLTPMAPSVRARSSRLLAPKTLLPPPSSGKLAEFHGLSAERARISSATHVGGLLRDEAYSAVNSKASELSLFFDRLVGDYDEDVRSRDSELGAAKEANAAVQSRLVELAERNEVLERDVLFVQKVKKNYDHKLTKLKLRCTKAKGEVVQLRGELCSASDLQRSRIDDAIVEARDEMARGFAERTSEVAGLLAEIGGKV</sequence>
<dbReference type="EMBL" id="KL987500">
    <property type="protein sequence ID" value="KFK22606.1"/>
    <property type="molecule type" value="Genomic_DNA"/>
</dbReference>
<keyword evidence="3" id="KW-1185">Reference proteome</keyword>
<protein>
    <submittedName>
        <fullName evidence="2">Uncharacterized protein</fullName>
    </submittedName>
</protein>
<organism evidence="2 3">
    <name type="scientific">Arabis alpina</name>
    <name type="common">Alpine rock-cress</name>
    <dbReference type="NCBI Taxonomy" id="50452"/>
    <lineage>
        <taxon>Eukaryota</taxon>
        <taxon>Viridiplantae</taxon>
        <taxon>Streptophyta</taxon>
        <taxon>Embryophyta</taxon>
        <taxon>Tracheophyta</taxon>
        <taxon>Spermatophyta</taxon>
        <taxon>Magnoliopsida</taxon>
        <taxon>eudicotyledons</taxon>
        <taxon>Gunneridae</taxon>
        <taxon>Pentapetalae</taxon>
        <taxon>rosids</taxon>
        <taxon>malvids</taxon>
        <taxon>Brassicales</taxon>
        <taxon>Brassicaceae</taxon>
        <taxon>Arabideae</taxon>
        <taxon>Arabis</taxon>
    </lineage>
</organism>
<feature type="region of interest" description="Disordered" evidence="1">
    <location>
        <begin position="1"/>
        <end position="24"/>
    </location>
</feature>
<feature type="compositionally biased region" description="Low complexity" evidence="1">
    <location>
        <begin position="120"/>
        <end position="137"/>
    </location>
</feature>
<feature type="region of interest" description="Disordered" evidence="1">
    <location>
        <begin position="107"/>
        <end position="177"/>
    </location>
</feature>
<dbReference type="Gramene" id="KFK22606">
    <property type="protein sequence ID" value="KFK22606"/>
    <property type="gene ID" value="AALP_AAs50814U000100"/>
</dbReference>
<dbReference type="AlphaFoldDB" id="A0A087FYA4"/>
<evidence type="ECO:0000313" key="3">
    <source>
        <dbReference type="Proteomes" id="UP000029120"/>
    </source>
</evidence>
<name>A0A087FYA4_ARAAL</name>
<feature type="compositionally biased region" description="Basic residues" evidence="1">
    <location>
        <begin position="152"/>
        <end position="165"/>
    </location>
</feature>
<gene>
    <name evidence="2" type="ORF">AALP_AAs50814U000100</name>
</gene>
<accession>A0A087FYA4</accession>
<evidence type="ECO:0000313" key="2">
    <source>
        <dbReference type="EMBL" id="KFK22606.1"/>
    </source>
</evidence>
<reference evidence="3" key="1">
    <citation type="journal article" date="2015" name="Nat. Plants">
        <title>Genome expansion of Arabis alpina linked with retrotransposition and reduced symmetric DNA methylation.</title>
        <authorList>
            <person name="Willing E.M."/>
            <person name="Rawat V."/>
            <person name="Mandakova T."/>
            <person name="Maumus F."/>
            <person name="James G.V."/>
            <person name="Nordstroem K.J."/>
            <person name="Becker C."/>
            <person name="Warthmann N."/>
            <person name="Chica C."/>
            <person name="Szarzynska B."/>
            <person name="Zytnicki M."/>
            <person name="Albani M.C."/>
            <person name="Kiefer C."/>
            <person name="Bergonzi S."/>
            <person name="Castaings L."/>
            <person name="Mateos J.L."/>
            <person name="Berns M.C."/>
            <person name="Bujdoso N."/>
            <person name="Piofczyk T."/>
            <person name="de Lorenzo L."/>
            <person name="Barrero-Sicilia C."/>
            <person name="Mateos I."/>
            <person name="Piednoel M."/>
            <person name="Hagmann J."/>
            <person name="Chen-Min-Tao R."/>
            <person name="Iglesias-Fernandez R."/>
            <person name="Schuster S.C."/>
            <person name="Alonso-Blanco C."/>
            <person name="Roudier F."/>
            <person name="Carbonero P."/>
            <person name="Paz-Ares J."/>
            <person name="Davis S.J."/>
            <person name="Pecinka A."/>
            <person name="Quesneville H."/>
            <person name="Colot V."/>
            <person name="Lysak M.A."/>
            <person name="Weigel D."/>
            <person name="Coupland G."/>
            <person name="Schneeberger K."/>
        </authorList>
    </citation>
    <scope>NUCLEOTIDE SEQUENCE [LARGE SCALE GENOMIC DNA]</scope>
    <source>
        <strain evidence="3">cv. Pajares</strain>
    </source>
</reference>